<dbReference type="AlphaFoldDB" id="A0A8R1E2A4"/>
<accession>A0A8R1E2A4</accession>
<name>A0A8R1E2A4_CAEJA</name>
<dbReference type="PANTHER" id="PTHR22921:SF27">
    <property type="entry name" value="C2H2-TYPE DOMAIN-CONTAINING PROTEIN-RELATED"/>
    <property type="match status" value="1"/>
</dbReference>
<proteinExistence type="predicted"/>
<organism evidence="1 2">
    <name type="scientific">Caenorhabditis japonica</name>
    <dbReference type="NCBI Taxonomy" id="281687"/>
    <lineage>
        <taxon>Eukaryota</taxon>
        <taxon>Metazoa</taxon>
        <taxon>Ecdysozoa</taxon>
        <taxon>Nematoda</taxon>
        <taxon>Chromadorea</taxon>
        <taxon>Rhabditida</taxon>
        <taxon>Rhabditina</taxon>
        <taxon>Rhabditomorpha</taxon>
        <taxon>Rhabditoidea</taxon>
        <taxon>Rhabditidae</taxon>
        <taxon>Peloderinae</taxon>
        <taxon>Caenorhabditis</taxon>
    </lineage>
</organism>
<protein>
    <submittedName>
        <fullName evidence="1">Uncharacterized protein</fullName>
    </submittedName>
</protein>
<dbReference type="EnsemblMetazoa" id="CJA18848a.1">
    <property type="protein sequence ID" value="CJA18848a.1"/>
    <property type="gene ID" value="WBGene00138052"/>
</dbReference>
<dbReference type="Proteomes" id="UP000005237">
    <property type="component" value="Unassembled WGS sequence"/>
</dbReference>
<reference evidence="2" key="1">
    <citation type="submission" date="2010-08" db="EMBL/GenBank/DDBJ databases">
        <authorList>
            <consortium name="Caenorhabditis japonica Sequencing Consortium"/>
            <person name="Wilson R.K."/>
        </authorList>
    </citation>
    <scope>NUCLEOTIDE SEQUENCE [LARGE SCALE GENOMIC DNA]</scope>
    <source>
        <strain evidence="2">DF5081</strain>
    </source>
</reference>
<sequence>MKSKKEFDWYQPLQLASQPEVAFTPMADALKLCSLMLLQVNKIQKRNQPKPPELVEEKKAANVFDINIARQADTECYLPGGQKVFITNFIGPSLISKWVGKTIENALESAILDLIEVLREKDHSWLLYSAADSSRTKYLRIEDNFFETFGRVLIAGFGLTAESLSETIANIRTKISSQIDRKREKRNPDLKQNLETFRNLLANDPWFRIEEPCL</sequence>
<evidence type="ECO:0000313" key="1">
    <source>
        <dbReference type="EnsemblMetazoa" id="CJA18848a.1"/>
    </source>
</evidence>
<keyword evidence="2" id="KW-1185">Reference proteome</keyword>
<reference evidence="1" key="2">
    <citation type="submission" date="2022-06" db="UniProtKB">
        <authorList>
            <consortium name="EnsemblMetazoa"/>
        </authorList>
    </citation>
    <scope>IDENTIFICATION</scope>
    <source>
        <strain evidence="1">DF5081</strain>
    </source>
</reference>
<dbReference type="PANTHER" id="PTHR22921">
    <property type="entry name" value="PROTEIN CBG20088-RELATED"/>
    <property type="match status" value="1"/>
</dbReference>
<evidence type="ECO:0000313" key="2">
    <source>
        <dbReference type="Proteomes" id="UP000005237"/>
    </source>
</evidence>